<sequence length="93" mass="10486">IIIIRQDLAHEINACINYRQCLTMESANRLTSWMVGCAENLPMQIGDISFTLHAYMVKHAPMNLLLGCPFQQLLLSQLKDSPNGKVERSICNP</sequence>
<dbReference type="Proteomes" id="UP001207468">
    <property type="component" value="Unassembled WGS sequence"/>
</dbReference>
<protein>
    <submittedName>
        <fullName evidence="1">Uncharacterized protein</fullName>
    </submittedName>
</protein>
<keyword evidence="2" id="KW-1185">Reference proteome</keyword>
<evidence type="ECO:0000313" key="2">
    <source>
        <dbReference type="Proteomes" id="UP001207468"/>
    </source>
</evidence>
<comment type="caution">
    <text evidence="1">The sequence shown here is derived from an EMBL/GenBank/DDBJ whole genome shotgun (WGS) entry which is preliminary data.</text>
</comment>
<gene>
    <name evidence="1" type="ORF">F5148DRAFT_956584</name>
</gene>
<dbReference type="EMBL" id="JAGFNK010000051">
    <property type="protein sequence ID" value="KAI9509988.1"/>
    <property type="molecule type" value="Genomic_DNA"/>
</dbReference>
<evidence type="ECO:0000313" key="1">
    <source>
        <dbReference type="EMBL" id="KAI9509988.1"/>
    </source>
</evidence>
<name>A0ACC0UE37_9AGAM</name>
<accession>A0ACC0UE37</accession>
<feature type="non-terminal residue" evidence="1">
    <location>
        <position position="1"/>
    </location>
</feature>
<feature type="non-terminal residue" evidence="1">
    <location>
        <position position="93"/>
    </location>
</feature>
<proteinExistence type="predicted"/>
<reference evidence="1" key="1">
    <citation type="submission" date="2021-03" db="EMBL/GenBank/DDBJ databases">
        <title>Evolutionary priming and transition to the ectomycorrhizal habit in an iconic lineage of mushroom-forming fungi: is preadaptation a requirement?</title>
        <authorList>
            <consortium name="DOE Joint Genome Institute"/>
            <person name="Looney B.P."/>
            <person name="Miyauchi S."/>
            <person name="Morin E."/>
            <person name="Drula E."/>
            <person name="Courty P.E."/>
            <person name="Chicoki N."/>
            <person name="Fauchery L."/>
            <person name="Kohler A."/>
            <person name="Kuo A."/>
            <person name="LaButti K."/>
            <person name="Pangilinan J."/>
            <person name="Lipzen A."/>
            <person name="Riley R."/>
            <person name="Andreopoulos W."/>
            <person name="He G."/>
            <person name="Johnson J."/>
            <person name="Barry K.W."/>
            <person name="Grigoriev I.V."/>
            <person name="Nagy L."/>
            <person name="Hibbett D."/>
            <person name="Henrissat B."/>
            <person name="Matheny P.B."/>
            <person name="Labbe J."/>
            <person name="Martin A.F."/>
        </authorList>
    </citation>
    <scope>NUCLEOTIDE SEQUENCE</scope>
    <source>
        <strain evidence="1">BPL698</strain>
    </source>
</reference>
<organism evidence="1 2">
    <name type="scientific">Russula earlei</name>
    <dbReference type="NCBI Taxonomy" id="71964"/>
    <lineage>
        <taxon>Eukaryota</taxon>
        <taxon>Fungi</taxon>
        <taxon>Dikarya</taxon>
        <taxon>Basidiomycota</taxon>
        <taxon>Agaricomycotina</taxon>
        <taxon>Agaricomycetes</taxon>
        <taxon>Russulales</taxon>
        <taxon>Russulaceae</taxon>
        <taxon>Russula</taxon>
    </lineage>
</organism>